<gene>
    <name evidence="7" type="ORF">A3F61_04030</name>
</gene>
<dbReference type="InterPro" id="IPR003265">
    <property type="entry name" value="HhH-GPD_domain"/>
</dbReference>
<protein>
    <recommendedName>
        <fullName evidence="3">DNA-3-methyladenine glycosylase II</fullName>
        <ecNumber evidence="3">3.2.2.21</ecNumber>
    </recommendedName>
</protein>
<keyword evidence="5" id="KW-0234">DNA repair</keyword>
<dbReference type="EMBL" id="MHCA01000017">
    <property type="protein sequence ID" value="OGY12397.1"/>
    <property type="molecule type" value="Genomic_DNA"/>
</dbReference>
<comment type="catalytic activity">
    <reaction evidence="1">
        <text>Hydrolysis of alkylated DNA, releasing 3-methyladenine, 3-methylguanine, 7-methylguanine and 7-methyladenine.</text>
        <dbReference type="EC" id="3.2.2.21"/>
    </reaction>
</comment>
<sequence>MTKVLEHFKKKDPKLWKVAMRLGKIEPYQVRASGDYFADICESIVNQQLSGRAAATIWGRFILLLPQKKVTPENVLKVAGQQVRDAGMSWGKVKYVKDLAFKVKDKLVNLDQLDKLSDQEVIAELIKVKGIGAWTAEMFLMFTLGRPDIFSHGDLGLHNAICNIYGLKNPTREQIETLSLRWSPYRSIACRILWKSLEKTPS</sequence>
<evidence type="ECO:0000313" key="8">
    <source>
        <dbReference type="Proteomes" id="UP000178272"/>
    </source>
</evidence>
<comment type="similarity">
    <text evidence="2">Belongs to the alkylbase DNA glycosidase AlkA family.</text>
</comment>
<dbReference type="CDD" id="cd00056">
    <property type="entry name" value="ENDO3c"/>
    <property type="match status" value="1"/>
</dbReference>
<feature type="domain" description="HhH-GPD" evidence="6">
    <location>
        <begin position="45"/>
        <end position="198"/>
    </location>
</feature>
<name>A0A1G1VAU9_9BACT</name>
<dbReference type="SMART" id="SM00478">
    <property type="entry name" value="ENDO3c"/>
    <property type="match status" value="1"/>
</dbReference>
<proteinExistence type="inferred from homology"/>
<dbReference type="GO" id="GO:0006285">
    <property type="term" value="P:base-excision repair, AP site formation"/>
    <property type="evidence" value="ECO:0007669"/>
    <property type="project" value="TreeGrafter"/>
</dbReference>
<evidence type="ECO:0000256" key="1">
    <source>
        <dbReference type="ARBA" id="ARBA00000086"/>
    </source>
</evidence>
<accession>A0A1G1VAU9</accession>
<dbReference type="EC" id="3.2.2.21" evidence="3"/>
<dbReference type="GO" id="GO:0006307">
    <property type="term" value="P:DNA alkylation repair"/>
    <property type="evidence" value="ECO:0007669"/>
    <property type="project" value="TreeGrafter"/>
</dbReference>
<dbReference type="GO" id="GO:0032131">
    <property type="term" value="F:alkylated DNA binding"/>
    <property type="evidence" value="ECO:0007669"/>
    <property type="project" value="TreeGrafter"/>
</dbReference>
<dbReference type="PANTHER" id="PTHR43003">
    <property type="entry name" value="DNA-3-METHYLADENINE GLYCOSYLASE"/>
    <property type="match status" value="1"/>
</dbReference>
<dbReference type="GO" id="GO:0005737">
    <property type="term" value="C:cytoplasm"/>
    <property type="evidence" value="ECO:0007669"/>
    <property type="project" value="TreeGrafter"/>
</dbReference>
<organism evidence="7 8">
    <name type="scientific">Candidatus Blackburnbacteria bacterium RIFCSPHIGHO2_12_FULL_41_13b</name>
    <dbReference type="NCBI Taxonomy" id="1797517"/>
    <lineage>
        <taxon>Bacteria</taxon>
        <taxon>Candidatus Blackburniibacteriota</taxon>
    </lineage>
</organism>
<evidence type="ECO:0000256" key="3">
    <source>
        <dbReference type="ARBA" id="ARBA00012000"/>
    </source>
</evidence>
<evidence type="ECO:0000256" key="2">
    <source>
        <dbReference type="ARBA" id="ARBA00010817"/>
    </source>
</evidence>
<evidence type="ECO:0000256" key="4">
    <source>
        <dbReference type="ARBA" id="ARBA00022763"/>
    </source>
</evidence>
<evidence type="ECO:0000313" key="7">
    <source>
        <dbReference type="EMBL" id="OGY12397.1"/>
    </source>
</evidence>
<dbReference type="InterPro" id="IPR051912">
    <property type="entry name" value="Alkylbase_DNA_Glycosylase/TA"/>
</dbReference>
<dbReference type="Proteomes" id="UP000178272">
    <property type="component" value="Unassembled WGS sequence"/>
</dbReference>
<dbReference type="SUPFAM" id="SSF48150">
    <property type="entry name" value="DNA-glycosylase"/>
    <property type="match status" value="1"/>
</dbReference>
<dbReference type="GO" id="GO:0032993">
    <property type="term" value="C:protein-DNA complex"/>
    <property type="evidence" value="ECO:0007669"/>
    <property type="project" value="TreeGrafter"/>
</dbReference>
<dbReference type="GO" id="GO:0008725">
    <property type="term" value="F:DNA-3-methyladenine glycosylase activity"/>
    <property type="evidence" value="ECO:0007669"/>
    <property type="project" value="TreeGrafter"/>
</dbReference>
<dbReference type="PANTHER" id="PTHR43003:SF5">
    <property type="entry name" value="DNA-3-METHYLADENINE GLYCOSYLASE"/>
    <property type="match status" value="1"/>
</dbReference>
<evidence type="ECO:0000259" key="6">
    <source>
        <dbReference type="SMART" id="SM00478"/>
    </source>
</evidence>
<keyword evidence="4" id="KW-0227">DNA damage</keyword>
<dbReference type="Pfam" id="PF00730">
    <property type="entry name" value="HhH-GPD"/>
    <property type="match status" value="1"/>
</dbReference>
<dbReference type="GO" id="GO:0043916">
    <property type="term" value="F:DNA-7-methylguanine glycosylase activity"/>
    <property type="evidence" value="ECO:0007669"/>
    <property type="project" value="TreeGrafter"/>
</dbReference>
<dbReference type="FunFam" id="1.10.340.30:FF:000004">
    <property type="entry name" value="DNA-3-methyladenine glycosylase II"/>
    <property type="match status" value="1"/>
</dbReference>
<comment type="caution">
    <text evidence="7">The sequence shown here is derived from an EMBL/GenBank/DDBJ whole genome shotgun (WGS) entry which is preliminary data.</text>
</comment>
<dbReference type="STRING" id="1797517.A3F61_04030"/>
<dbReference type="Gene3D" id="1.10.1670.40">
    <property type="match status" value="1"/>
</dbReference>
<reference evidence="7 8" key="1">
    <citation type="journal article" date="2016" name="Nat. Commun.">
        <title>Thousands of microbial genomes shed light on interconnected biogeochemical processes in an aquifer system.</title>
        <authorList>
            <person name="Anantharaman K."/>
            <person name="Brown C.T."/>
            <person name="Hug L.A."/>
            <person name="Sharon I."/>
            <person name="Castelle C.J."/>
            <person name="Probst A.J."/>
            <person name="Thomas B.C."/>
            <person name="Singh A."/>
            <person name="Wilkins M.J."/>
            <person name="Karaoz U."/>
            <person name="Brodie E.L."/>
            <person name="Williams K.H."/>
            <person name="Hubbard S.S."/>
            <person name="Banfield J.F."/>
        </authorList>
    </citation>
    <scope>NUCLEOTIDE SEQUENCE [LARGE SCALE GENOMIC DNA]</scope>
</reference>
<evidence type="ECO:0000256" key="5">
    <source>
        <dbReference type="ARBA" id="ARBA00023204"/>
    </source>
</evidence>
<dbReference type="Gene3D" id="1.10.340.30">
    <property type="entry name" value="Hypothetical protein, domain 2"/>
    <property type="match status" value="1"/>
</dbReference>
<dbReference type="AlphaFoldDB" id="A0A1G1VAU9"/>
<dbReference type="InterPro" id="IPR011257">
    <property type="entry name" value="DNA_glycosylase"/>
</dbReference>